<dbReference type="CDD" id="cd02440">
    <property type="entry name" value="AdoMet_MTases"/>
    <property type="match status" value="1"/>
</dbReference>
<keyword evidence="5" id="KW-1185">Reference proteome</keyword>
<feature type="domain" description="Methyltransferase type 11" evidence="3">
    <location>
        <begin position="53"/>
        <end position="153"/>
    </location>
</feature>
<dbReference type="PANTHER" id="PTHR44068:SF1">
    <property type="entry name" value="HYPOTHETICAL LOC100005854"/>
    <property type="match status" value="1"/>
</dbReference>
<dbReference type="InterPro" id="IPR050447">
    <property type="entry name" value="Erg6_SMT_methyltransf"/>
</dbReference>
<keyword evidence="1" id="KW-0808">Transferase</keyword>
<dbReference type="Pfam" id="PF08241">
    <property type="entry name" value="Methyltransf_11"/>
    <property type="match status" value="1"/>
</dbReference>
<dbReference type="SUPFAM" id="SSF53335">
    <property type="entry name" value="S-adenosyl-L-methionine-dependent methyltransferases"/>
    <property type="match status" value="1"/>
</dbReference>
<dbReference type="OrthoDB" id="10250730at2759"/>
<comment type="caution">
    <text evidence="4">The sequence shown here is derived from an EMBL/GenBank/DDBJ whole genome shotgun (WGS) entry which is preliminary data.</text>
</comment>
<accession>A0A9Q1BBZ8</accession>
<evidence type="ECO:0000313" key="5">
    <source>
        <dbReference type="Proteomes" id="UP001152320"/>
    </source>
</evidence>
<evidence type="ECO:0000259" key="3">
    <source>
        <dbReference type="Pfam" id="PF08241"/>
    </source>
</evidence>
<dbReference type="Gene3D" id="3.40.50.150">
    <property type="entry name" value="Vaccinia Virus protein VP39"/>
    <property type="match status" value="1"/>
</dbReference>
<evidence type="ECO:0000256" key="2">
    <source>
        <dbReference type="ARBA" id="ARBA00038188"/>
    </source>
</evidence>
<keyword evidence="4" id="KW-0489">Methyltransferase</keyword>
<gene>
    <name evidence="4" type="ORF">HOLleu_41710</name>
</gene>
<dbReference type="GO" id="GO:0005783">
    <property type="term" value="C:endoplasmic reticulum"/>
    <property type="evidence" value="ECO:0007669"/>
    <property type="project" value="TreeGrafter"/>
</dbReference>
<dbReference type="GO" id="GO:0032259">
    <property type="term" value="P:methylation"/>
    <property type="evidence" value="ECO:0007669"/>
    <property type="project" value="UniProtKB-KW"/>
</dbReference>
<dbReference type="GO" id="GO:0003838">
    <property type="term" value="F:sterol 24-C-methyltransferase activity"/>
    <property type="evidence" value="ECO:0007669"/>
    <property type="project" value="TreeGrafter"/>
</dbReference>
<evidence type="ECO:0000313" key="4">
    <source>
        <dbReference type="EMBL" id="KAJ8019923.1"/>
    </source>
</evidence>
<dbReference type="AlphaFoldDB" id="A0A9Q1BBZ8"/>
<organism evidence="4 5">
    <name type="scientific">Holothuria leucospilota</name>
    <name type="common">Black long sea cucumber</name>
    <name type="synonym">Mertensiothuria leucospilota</name>
    <dbReference type="NCBI Taxonomy" id="206669"/>
    <lineage>
        <taxon>Eukaryota</taxon>
        <taxon>Metazoa</taxon>
        <taxon>Echinodermata</taxon>
        <taxon>Eleutherozoa</taxon>
        <taxon>Echinozoa</taxon>
        <taxon>Holothuroidea</taxon>
        <taxon>Aspidochirotacea</taxon>
        <taxon>Aspidochirotida</taxon>
        <taxon>Holothuriidae</taxon>
        <taxon>Holothuria</taxon>
    </lineage>
</organism>
<dbReference type="GO" id="GO:0016126">
    <property type="term" value="P:sterol biosynthetic process"/>
    <property type="evidence" value="ECO:0007669"/>
    <property type="project" value="TreeGrafter"/>
</dbReference>
<sequence>MNYLASWMRPHFRKPSGGFFGWLTKLSLRKEYRKDFMQLAVVHCNIQPDDSVLELGFGPGYGLKFAAECVKSGTGKVYGIDFSPDMVEEARIFLEGENLLDKVELKLGDVHELPYEDESMDVIFHANCYYFWDDRQKAITGIHRVLKDGGKMVTILHKDRLAKAVQVGLLNQEEADFERYMDELNLYNFCDVKMEEFKPPNSDETYHIIFAFKRTSATS</sequence>
<comment type="similarity">
    <text evidence="2">Belongs to the class I-like SAM-binding methyltransferase superfamily. Erg6/SMT family.</text>
</comment>
<evidence type="ECO:0000256" key="1">
    <source>
        <dbReference type="ARBA" id="ARBA00022679"/>
    </source>
</evidence>
<dbReference type="EMBL" id="JAIZAY010000023">
    <property type="protein sequence ID" value="KAJ8019923.1"/>
    <property type="molecule type" value="Genomic_DNA"/>
</dbReference>
<name>A0A9Q1BBZ8_HOLLE</name>
<reference evidence="4" key="1">
    <citation type="submission" date="2021-10" db="EMBL/GenBank/DDBJ databases">
        <title>Tropical sea cucumber genome reveals ecological adaptation and Cuvierian tubules defense mechanism.</title>
        <authorList>
            <person name="Chen T."/>
        </authorList>
    </citation>
    <scope>NUCLEOTIDE SEQUENCE</scope>
    <source>
        <strain evidence="4">Nanhai2018</strain>
        <tissue evidence="4">Muscle</tissue>
    </source>
</reference>
<proteinExistence type="inferred from homology"/>
<protein>
    <submittedName>
        <fullName evidence="4">Methyltransferase-like C25B8.10</fullName>
    </submittedName>
</protein>
<dbReference type="Proteomes" id="UP001152320">
    <property type="component" value="Chromosome 23"/>
</dbReference>
<dbReference type="InterPro" id="IPR029063">
    <property type="entry name" value="SAM-dependent_MTases_sf"/>
</dbReference>
<dbReference type="InterPro" id="IPR013216">
    <property type="entry name" value="Methyltransf_11"/>
</dbReference>
<dbReference type="PANTHER" id="PTHR44068">
    <property type="entry name" value="ZGC:194242"/>
    <property type="match status" value="1"/>
</dbReference>